<proteinExistence type="inferred from homology"/>
<reference evidence="3" key="2">
    <citation type="submission" date="2023-06" db="EMBL/GenBank/DDBJ databases">
        <authorList>
            <consortium name="Lawrence Berkeley National Laboratory"/>
            <person name="Haridas S."/>
            <person name="Hensen N."/>
            <person name="Bonometti L."/>
            <person name="Westerberg I."/>
            <person name="Brannstrom I.O."/>
            <person name="Guillou S."/>
            <person name="Cros-Aarteil S."/>
            <person name="Calhoun S."/>
            <person name="Kuo A."/>
            <person name="Mondo S."/>
            <person name="Pangilinan J."/>
            <person name="Riley R."/>
            <person name="Labutti K."/>
            <person name="Andreopoulos B."/>
            <person name="Lipzen A."/>
            <person name="Chen C."/>
            <person name="Yanf M."/>
            <person name="Daum C."/>
            <person name="Ng V."/>
            <person name="Clum A."/>
            <person name="Steindorff A."/>
            <person name="Ohm R."/>
            <person name="Martin F."/>
            <person name="Silar P."/>
            <person name="Natvig D."/>
            <person name="Lalanne C."/>
            <person name="Gautier V."/>
            <person name="Ament-Velasquez S.L."/>
            <person name="Kruys A."/>
            <person name="Hutchinson M.I."/>
            <person name="Powell A.J."/>
            <person name="Barry K."/>
            <person name="Miller A.N."/>
            <person name="Grigoriev I.V."/>
            <person name="Debuchy R."/>
            <person name="Gladieux P."/>
            <person name="Thoren M.H."/>
            <person name="Johannesson H."/>
        </authorList>
    </citation>
    <scope>NUCLEOTIDE SEQUENCE</scope>
    <source>
        <strain evidence="3">CBS 314.62</strain>
    </source>
</reference>
<dbReference type="GO" id="GO:0017057">
    <property type="term" value="F:6-phosphogluconolactonase activity"/>
    <property type="evidence" value="ECO:0007669"/>
    <property type="project" value="TreeGrafter"/>
</dbReference>
<comment type="caution">
    <text evidence="3">The sequence shown here is derived from an EMBL/GenBank/DDBJ whole genome shotgun (WGS) entry which is preliminary data.</text>
</comment>
<organism evidence="3 4">
    <name type="scientific">Podospora appendiculata</name>
    <dbReference type="NCBI Taxonomy" id="314037"/>
    <lineage>
        <taxon>Eukaryota</taxon>
        <taxon>Fungi</taxon>
        <taxon>Dikarya</taxon>
        <taxon>Ascomycota</taxon>
        <taxon>Pezizomycotina</taxon>
        <taxon>Sordariomycetes</taxon>
        <taxon>Sordariomycetidae</taxon>
        <taxon>Sordariales</taxon>
        <taxon>Podosporaceae</taxon>
        <taxon>Podospora</taxon>
    </lineage>
</organism>
<dbReference type="EMBL" id="JAULSO010000001">
    <property type="protein sequence ID" value="KAK3693081.1"/>
    <property type="molecule type" value="Genomic_DNA"/>
</dbReference>
<dbReference type="PANTHER" id="PTHR30344:SF1">
    <property type="entry name" value="6-PHOSPHOGLUCONOLACTONASE"/>
    <property type="match status" value="1"/>
</dbReference>
<dbReference type="Gene3D" id="2.130.10.10">
    <property type="entry name" value="YVTN repeat-like/Quinoprotein amine dehydrogenase"/>
    <property type="match status" value="1"/>
</dbReference>
<dbReference type="Pfam" id="PF10282">
    <property type="entry name" value="Lactonase"/>
    <property type="match status" value="1"/>
</dbReference>
<evidence type="ECO:0000256" key="1">
    <source>
        <dbReference type="ARBA" id="ARBA00005564"/>
    </source>
</evidence>
<dbReference type="InterPro" id="IPR050282">
    <property type="entry name" value="Cycloisomerase_2"/>
</dbReference>
<dbReference type="Proteomes" id="UP001270362">
    <property type="component" value="Unassembled WGS sequence"/>
</dbReference>
<dbReference type="InterPro" id="IPR019405">
    <property type="entry name" value="Lactonase_7-beta_prop"/>
</dbReference>
<evidence type="ECO:0000256" key="2">
    <source>
        <dbReference type="SAM" id="SignalP"/>
    </source>
</evidence>
<evidence type="ECO:0000313" key="3">
    <source>
        <dbReference type="EMBL" id="KAK3693081.1"/>
    </source>
</evidence>
<comment type="similarity">
    <text evidence="1">Belongs to the cycloisomerase 2 family.</text>
</comment>
<dbReference type="InterPro" id="IPR011045">
    <property type="entry name" value="N2O_reductase_N"/>
</dbReference>
<evidence type="ECO:0000313" key="4">
    <source>
        <dbReference type="Proteomes" id="UP001270362"/>
    </source>
</evidence>
<keyword evidence="4" id="KW-1185">Reference proteome</keyword>
<reference evidence="3" key="1">
    <citation type="journal article" date="2023" name="Mol. Phylogenet. Evol.">
        <title>Genome-scale phylogeny and comparative genomics of the fungal order Sordariales.</title>
        <authorList>
            <person name="Hensen N."/>
            <person name="Bonometti L."/>
            <person name="Westerberg I."/>
            <person name="Brannstrom I.O."/>
            <person name="Guillou S."/>
            <person name="Cros-Aarteil S."/>
            <person name="Calhoun S."/>
            <person name="Haridas S."/>
            <person name="Kuo A."/>
            <person name="Mondo S."/>
            <person name="Pangilinan J."/>
            <person name="Riley R."/>
            <person name="LaButti K."/>
            <person name="Andreopoulos B."/>
            <person name="Lipzen A."/>
            <person name="Chen C."/>
            <person name="Yan M."/>
            <person name="Daum C."/>
            <person name="Ng V."/>
            <person name="Clum A."/>
            <person name="Steindorff A."/>
            <person name="Ohm R.A."/>
            <person name="Martin F."/>
            <person name="Silar P."/>
            <person name="Natvig D.O."/>
            <person name="Lalanne C."/>
            <person name="Gautier V."/>
            <person name="Ament-Velasquez S.L."/>
            <person name="Kruys A."/>
            <person name="Hutchinson M.I."/>
            <person name="Powell A.J."/>
            <person name="Barry K."/>
            <person name="Miller A.N."/>
            <person name="Grigoriev I.V."/>
            <person name="Debuchy R."/>
            <person name="Gladieux P."/>
            <person name="Hiltunen Thoren M."/>
            <person name="Johannesson H."/>
        </authorList>
    </citation>
    <scope>NUCLEOTIDE SEQUENCE</scope>
    <source>
        <strain evidence="3">CBS 314.62</strain>
    </source>
</reference>
<protein>
    <submittedName>
        <fullName evidence="3">Lactonase, 7-bladed beta-propeller-domain-containing protein</fullName>
    </submittedName>
</protein>
<feature type="signal peptide" evidence="2">
    <location>
        <begin position="1"/>
        <end position="22"/>
    </location>
</feature>
<sequence>MLHLGYMVLASLGLSLVPSALGATLLASHYNGQLYSLSLTTSGTTGKLAITSQATGCGTTPGWLQLYPESKTLYCFDESWGGSGYIAQYTVGSDGKLAMTAQAKTTGNSVHGLLYGGSDGKGFVATVEYSPSTLTTYKLPLSSSSKPLSLEKFTLTQKGPNSRQDVAHPHEANLDPTGKYIVTPDLGADIVRIFKIDASSGKLSACTPGKASAGDGPRHVVWWKSPAGVQRAYTVNELGNSVSAWDVAYPSDASGCLALTRAQTISTYAPGKKGGSTTKAAEIRVVDNFLYASNRADQTFGSNQDSIAIYTIDSTTGAIAWKEAANSYSYYPRTFQFSKDGTLVAIGGQTSANVAIVARDPATGKLGSLVANLQIGSKGRAGEEDGLSAVVWVE</sequence>
<dbReference type="InterPro" id="IPR015943">
    <property type="entry name" value="WD40/YVTN_repeat-like_dom_sf"/>
</dbReference>
<dbReference type="PANTHER" id="PTHR30344">
    <property type="entry name" value="6-PHOSPHOGLUCONOLACTONASE-RELATED"/>
    <property type="match status" value="1"/>
</dbReference>
<keyword evidence="2" id="KW-0732">Signal</keyword>
<feature type="chain" id="PRO_5042238205" evidence="2">
    <location>
        <begin position="23"/>
        <end position="394"/>
    </location>
</feature>
<name>A0AAE0XH05_9PEZI</name>
<dbReference type="SUPFAM" id="SSF50974">
    <property type="entry name" value="Nitrous oxide reductase, N-terminal domain"/>
    <property type="match status" value="1"/>
</dbReference>
<accession>A0AAE0XH05</accession>
<dbReference type="AlphaFoldDB" id="A0AAE0XH05"/>
<gene>
    <name evidence="3" type="ORF">B0T22DRAFT_532424</name>
</gene>